<evidence type="ECO:0000256" key="1">
    <source>
        <dbReference type="SAM" id="MobiDB-lite"/>
    </source>
</evidence>
<dbReference type="OrthoDB" id="5043642at2759"/>
<dbReference type="EMBL" id="KN880437">
    <property type="protein sequence ID" value="KIY73213.1"/>
    <property type="molecule type" value="Genomic_DNA"/>
</dbReference>
<gene>
    <name evidence="2" type="ORF">CYLTODRAFT_417183</name>
</gene>
<dbReference type="AlphaFoldDB" id="A0A0D7BRR5"/>
<proteinExistence type="predicted"/>
<sequence>MLSWTDLAATFSVLSVFVLLIHQRKRLIALPNKPAYSEPEPVSRKEKPTTLAQPDPYYDFDLETAHTRNHIYVNKTLRFPYFQTMAHQPMHINDWIEIDKDYAWYIEHKTKVIQEKGKVVVDSLPENDDACAELLETLVDYLPKRFPTLFSPIRKTGIHNKITGEEFVETGHLTGVDALLVVSRLVQDDFLMGKERDDGHVYFSGGLVAFPGFYTLAQYIGQPLEQVHKKIPHFNEKILMSVERTLKRFKEHEPFERTSWSMVDDRNLFLHSIISSQRLQDSTHPKDMWLRMDHQTFRKLPRSNGIIFGVHVMLKRLEDLVETPLVPALLAKIHTDGDRALMDYKEDHVYKERLMPYLQELTKRQLEKGLISEEDLDKVADFRSLVKDGVIPNPQTTLSRPTESEKDEMVSMV</sequence>
<feature type="region of interest" description="Disordered" evidence="1">
    <location>
        <begin position="392"/>
        <end position="413"/>
    </location>
</feature>
<keyword evidence="3" id="KW-1185">Reference proteome</keyword>
<dbReference type="InterPro" id="IPR021848">
    <property type="entry name" value="HODM_asu-like"/>
</dbReference>
<organism evidence="2 3">
    <name type="scientific">Cylindrobasidium torrendii FP15055 ss-10</name>
    <dbReference type="NCBI Taxonomy" id="1314674"/>
    <lineage>
        <taxon>Eukaryota</taxon>
        <taxon>Fungi</taxon>
        <taxon>Dikarya</taxon>
        <taxon>Basidiomycota</taxon>
        <taxon>Agaricomycotina</taxon>
        <taxon>Agaricomycetes</taxon>
        <taxon>Agaricomycetidae</taxon>
        <taxon>Agaricales</taxon>
        <taxon>Marasmiineae</taxon>
        <taxon>Physalacriaceae</taxon>
        <taxon>Cylindrobasidium</taxon>
    </lineage>
</organism>
<accession>A0A0D7BRR5</accession>
<protein>
    <submittedName>
        <fullName evidence="2">Uncharacterized protein</fullName>
    </submittedName>
</protein>
<evidence type="ECO:0000313" key="3">
    <source>
        <dbReference type="Proteomes" id="UP000054007"/>
    </source>
</evidence>
<dbReference type="Proteomes" id="UP000054007">
    <property type="component" value="Unassembled WGS sequence"/>
</dbReference>
<evidence type="ECO:0000313" key="2">
    <source>
        <dbReference type="EMBL" id="KIY73213.1"/>
    </source>
</evidence>
<reference evidence="2 3" key="1">
    <citation type="journal article" date="2015" name="Fungal Genet. Biol.">
        <title>Evolution of novel wood decay mechanisms in Agaricales revealed by the genome sequences of Fistulina hepatica and Cylindrobasidium torrendii.</title>
        <authorList>
            <person name="Floudas D."/>
            <person name="Held B.W."/>
            <person name="Riley R."/>
            <person name="Nagy L.G."/>
            <person name="Koehler G."/>
            <person name="Ransdell A.S."/>
            <person name="Younus H."/>
            <person name="Chow J."/>
            <person name="Chiniquy J."/>
            <person name="Lipzen A."/>
            <person name="Tritt A."/>
            <person name="Sun H."/>
            <person name="Haridas S."/>
            <person name="LaButti K."/>
            <person name="Ohm R.A."/>
            <person name="Kues U."/>
            <person name="Blanchette R.A."/>
            <person name="Grigoriev I.V."/>
            <person name="Minto R.E."/>
            <person name="Hibbett D.S."/>
        </authorList>
    </citation>
    <scope>NUCLEOTIDE SEQUENCE [LARGE SCALE GENOMIC DNA]</scope>
    <source>
        <strain evidence="2 3">FP15055 ss-10</strain>
    </source>
</reference>
<name>A0A0D7BRR5_9AGAR</name>
<dbReference type="STRING" id="1314674.A0A0D7BRR5"/>
<dbReference type="Pfam" id="PF11927">
    <property type="entry name" value="HODM_asu-like"/>
    <property type="match status" value="1"/>
</dbReference>
<feature type="compositionally biased region" description="Basic and acidic residues" evidence="1">
    <location>
        <begin position="402"/>
        <end position="413"/>
    </location>
</feature>